<proteinExistence type="predicted"/>
<sequence length="193" mass="20240">MTTQPLNPPDLRRAHESQTRQFRVGRIAAVAVLAGVGVLTGLVVWAGVGGLSGLVAGLLVLLGFLLLLGVPMAISSAKEQKHDGPAGRGPSAFGQVTTTAPPAQVWESVYAALAAEGFGPPRPTDPQTVVSSRSLSMASWGESVTVRLQAHDGRGLVTAWSRPAYPLQWLDYGRNRRYANAVLRAIPGATPVS</sequence>
<protein>
    <submittedName>
        <fullName evidence="2">Uncharacterized protein</fullName>
    </submittedName>
</protein>
<dbReference type="RefSeq" id="WP_035946520.1">
    <property type="nucleotide sequence ID" value="NZ_BMEA01000002.1"/>
</dbReference>
<name>A0A8H9FWM8_9MICO</name>
<organism evidence="2 3">
    <name type="scientific">Knoellia flava</name>
    <dbReference type="NCBI Taxonomy" id="913969"/>
    <lineage>
        <taxon>Bacteria</taxon>
        <taxon>Bacillati</taxon>
        <taxon>Actinomycetota</taxon>
        <taxon>Actinomycetes</taxon>
        <taxon>Micrococcales</taxon>
        <taxon>Intrasporangiaceae</taxon>
        <taxon>Knoellia</taxon>
    </lineage>
</organism>
<keyword evidence="1" id="KW-0472">Membrane</keyword>
<evidence type="ECO:0000256" key="1">
    <source>
        <dbReference type="SAM" id="Phobius"/>
    </source>
</evidence>
<dbReference type="Proteomes" id="UP000628079">
    <property type="component" value="Unassembled WGS sequence"/>
</dbReference>
<reference evidence="2" key="1">
    <citation type="journal article" date="2014" name="Int. J. Syst. Evol. Microbiol.">
        <title>Complete genome sequence of Corynebacterium casei LMG S-19264T (=DSM 44701T), isolated from a smear-ripened cheese.</title>
        <authorList>
            <consortium name="US DOE Joint Genome Institute (JGI-PGF)"/>
            <person name="Walter F."/>
            <person name="Albersmeier A."/>
            <person name="Kalinowski J."/>
            <person name="Ruckert C."/>
        </authorList>
    </citation>
    <scope>NUCLEOTIDE SEQUENCE</scope>
    <source>
        <strain evidence="2">CGMCC 1.10749</strain>
    </source>
</reference>
<comment type="caution">
    <text evidence="2">The sequence shown here is derived from an EMBL/GenBank/DDBJ whole genome shotgun (WGS) entry which is preliminary data.</text>
</comment>
<feature type="transmembrane region" description="Helical" evidence="1">
    <location>
        <begin position="27"/>
        <end position="48"/>
    </location>
</feature>
<dbReference type="AlphaFoldDB" id="A0A8H9FWM8"/>
<evidence type="ECO:0000313" key="3">
    <source>
        <dbReference type="Proteomes" id="UP000628079"/>
    </source>
</evidence>
<feature type="transmembrane region" description="Helical" evidence="1">
    <location>
        <begin position="54"/>
        <end position="74"/>
    </location>
</feature>
<accession>A0A8H9FWM8</accession>
<reference evidence="2" key="2">
    <citation type="submission" date="2020-09" db="EMBL/GenBank/DDBJ databases">
        <authorList>
            <person name="Sun Q."/>
            <person name="Zhou Y."/>
        </authorList>
    </citation>
    <scope>NUCLEOTIDE SEQUENCE</scope>
    <source>
        <strain evidence="2">CGMCC 1.10749</strain>
    </source>
</reference>
<keyword evidence="1" id="KW-1133">Transmembrane helix</keyword>
<gene>
    <name evidence="2" type="ORF">GCM10011314_27400</name>
</gene>
<keyword evidence="1" id="KW-0812">Transmembrane</keyword>
<evidence type="ECO:0000313" key="2">
    <source>
        <dbReference type="EMBL" id="GGB86146.1"/>
    </source>
</evidence>
<dbReference type="EMBL" id="BMEA01000002">
    <property type="protein sequence ID" value="GGB86146.1"/>
    <property type="molecule type" value="Genomic_DNA"/>
</dbReference>